<gene>
    <name evidence="7" type="ORF">ColLi_12749</name>
</gene>
<dbReference type="EMBL" id="BPPX01000046">
    <property type="protein sequence ID" value="GJC89911.1"/>
    <property type="molecule type" value="Genomic_DNA"/>
</dbReference>
<dbReference type="Proteomes" id="UP001055172">
    <property type="component" value="Unassembled WGS sequence"/>
</dbReference>
<feature type="transmembrane region" description="Helical" evidence="5">
    <location>
        <begin position="115"/>
        <end position="137"/>
    </location>
</feature>
<name>A0AA37GYY2_9PEZI</name>
<dbReference type="InterPro" id="IPR020846">
    <property type="entry name" value="MFS_dom"/>
</dbReference>
<dbReference type="PANTHER" id="PTHR23501">
    <property type="entry name" value="MAJOR FACILITATOR SUPERFAMILY"/>
    <property type="match status" value="1"/>
</dbReference>
<dbReference type="GO" id="GO:0005886">
    <property type="term" value="C:plasma membrane"/>
    <property type="evidence" value="ECO:0007669"/>
    <property type="project" value="TreeGrafter"/>
</dbReference>
<evidence type="ECO:0000256" key="1">
    <source>
        <dbReference type="ARBA" id="ARBA00004141"/>
    </source>
</evidence>
<evidence type="ECO:0000256" key="5">
    <source>
        <dbReference type="SAM" id="Phobius"/>
    </source>
</evidence>
<organism evidence="7 8">
    <name type="scientific">Colletotrichum liriopes</name>
    <dbReference type="NCBI Taxonomy" id="708192"/>
    <lineage>
        <taxon>Eukaryota</taxon>
        <taxon>Fungi</taxon>
        <taxon>Dikarya</taxon>
        <taxon>Ascomycota</taxon>
        <taxon>Pezizomycotina</taxon>
        <taxon>Sordariomycetes</taxon>
        <taxon>Hypocreomycetidae</taxon>
        <taxon>Glomerellales</taxon>
        <taxon>Glomerellaceae</taxon>
        <taxon>Colletotrichum</taxon>
        <taxon>Colletotrichum spaethianum species complex</taxon>
    </lineage>
</organism>
<reference evidence="7 8" key="1">
    <citation type="submission" date="2021-07" db="EMBL/GenBank/DDBJ databases">
        <title>Genome data of Colletotrichum spaethianum.</title>
        <authorList>
            <person name="Utami Y.D."/>
            <person name="Hiruma K."/>
        </authorList>
    </citation>
    <scope>NUCLEOTIDE SEQUENCE [LARGE SCALE GENOMIC DNA]</scope>
    <source>
        <strain evidence="7 8">MAFF 242679</strain>
    </source>
</reference>
<evidence type="ECO:0000256" key="4">
    <source>
        <dbReference type="ARBA" id="ARBA00023136"/>
    </source>
</evidence>
<dbReference type="InterPro" id="IPR011701">
    <property type="entry name" value="MFS"/>
</dbReference>
<feature type="transmembrane region" description="Helical" evidence="5">
    <location>
        <begin position="348"/>
        <end position="366"/>
    </location>
</feature>
<dbReference type="PANTHER" id="PTHR23501:SF199">
    <property type="entry name" value="MFS EFFLUX TRANSPORTER INPD-RELATED"/>
    <property type="match status" value="1"/>
</dbReference>
<comment type="caution">
    <text evidence="7">The sequence shown here is derived from an EMBL/GenBank/DDBJ whole genome shotgun (WGS) entry which is preliminary data.</text>
</comment>
<comment type="subcellular location">
    <subcellularLocation>
        <location evidence="1">Membrane</location>
        <topology evidence="1">Multi-pass membrane protein</topology>
    </subcellularLocation>
</comment>
<evidence type="ECO:0000256" key="2">
    <source>
        <dbReference type="ARBA" id="ARBA00022692"/>
    </source>
</evidence>
<feature type="transmembrane region" description="Helical" evidence="5">
    <location>
        <begin position="83"/>
        <end position="108"/>
    </location>
</feature>
<evidence type="ECO:0000259" key="6">
    <source>
        <dbReference type="PROSITE" id="PS50850"/>
    </source>
</evidence>
<keyword evidence="4 5" id="KW-0472">Membrane</keyword>
<feature type="transmembrane region" description="Helical" evidence="5">
    <location>
        <begin position="187"/>
        <end position="206"/>
    </location>
</feature>
<keyword evidence="3 5" id="KW-1133">Transmembrane helix</keyword>
<dbReference type="GO" id="GO:0022857">
    <property type="term" value="F:transmembrane transporter activity"/>
    <property type="evidence" value="ECO:0007669"/>
    <property type="project" value="InterPro"/>
</dbReference>
<proteinExistence type="predicted"/>
<dbReference type="SUPFAM" id="SSF103473">
    <property type="entry name" value="MFS general substrate transporter"/>
    <property type="match status" value="1"/>
</dbReference>
<keyword evidence="2 5" id="KW-0812">Transmembrane</keyword>
<feature type="transmembrane region" description="Helical" evidence="5">
    <location>
        <begin position="218"/>
        <end position="236"/>
    </location>
</feature>
<feature type="transmembrane region" description="Helical" evidence="5">
    <location>
        <begin position="482"/>
        <end position="502"/>
    </location>
</feature>
<sequence length="586" mass="62283">MAVNILDASFVGILAPTLAEEFHSLADVGWWGSAYLAANGATLLTFGKLYATLSPKKVFLVSIIVSAAGSIACAVAKTSPVFIIGRVLAGLGCAGMQVGTTLLTVSVVPLYKRPLYSGIMGTGETVAVLAGPLVAGAITNSVGWSWCFWINLPVDAVIMASLIFLLTEKRTDSRHCGTLRLADIGKLDLLGGLLIAGGMACLLVALNSAGARNSWTDAAVLAPLLISVALFIVAAVDQHKKRDRATFPTRLLKNRHFVTNVIWLFTQAGSSIPTAYYVSKTRQNIALARPMFHSPCPHCALFPIWIQGLATDSVFQAAIGIVPTLGASIVGAIVSGLLAWVIHYLPPGTIAGMAVMTVGSGLLWNLRQDSGPTSWMLFGAVFGLGNGFATQQGAVGAQAELDEKDFPAGMAALAVVRHASGAILIAVDQAVLLSRLSGLSSILPGFDAASSSRINRGYLRSHVSPENLDRALDIYNGALTRVFLASMVLGIVGFVTAFFLPWTSLKKPQASPDVCNELDPVMPRVREPPWLSNHDTDTLKVHYRHTIAVERNISEKSCQGGWLGEDAAFQPQRHKSGYNSKRRVSL</sequence>
<feature type="transmembrane region" description="Helical" evidence="5">
    <location>
        <begin position="143"/>
        <end position="166"/>
    </location>
</feature>
<feature type="transmembrane region" description="Helical" evidence="5">
    <location>
        <begin position="29"/>
        <end position="51"/>
    </location>
</feature>
<evidence type="ECO:0000256" key="3">
    <source>
        <dbReference type="ARBA" id="ARBA00022989"/>
    </source>
</evidence>
<dbReference type="InterPro" id="IPR036259">
    <property type="entry name" value="MFS_trans_sf"/>
</dbReference>
<dbReference type="AlphaFoldDB" id="A0AA37GYY2"/>
<accession>A0AA37GYY2</accession>
<dbReference type="Gene3D" id="1.20.1250.20">
    <property type="entry name" value="MFS general substrate transporter like domains"/>
    <property type="match status" value="1"/>
</dbReference>
<evidence type="ECO:0000313" key="7">
    <source>
        <dbReference type="EMBL" id="GJC89911.1"/>
    </source>
</evidence>
<feature type="transmembrane region" description="Helical" evidence="5">
    <location>
        <begin position="317"/>
        <end position="342"/>
    </location>
</feature>
<evidence type="ECO:0000313" key="8">
    <source>
        <dbReference type="Proteomes" id="UP001055172"/>
    </source>
</evidence>
<keyword evidence="8" id="KW-1185">Reference proteome</keyword>
<feature type="transmembrane region" description="Helical" evidence="5">
    <location>
        <begin position="257"/>
        <end position="279"/>
    </location>
</feature>
<protein>
    <submittedName>
        <fullName evidence="7">Efflux pump apf11</fullName>
    </submittedName>
</protein>
<feature type="transmembrane region" description="Helical" evidence="5">
    <location>
        <begin position="58"/>
        <end position="77"/>
    </location>
</feature>
<dbReference type="PROSITE" id="PS50850">
    <property type="entry name" value="MFS"/>
    <property type="match status" value="1"/>
</dbReference>
<feature type="domain" description="Major facilitator superfamily (MFS) profile" evidence="6">
    <location>
        <begin position="1"/>
        <end position="505"/>
    </location>
</feature>
<dbReference type="Pfam" id="PF07690">
    <property type="entry name" value="MFS_1"/>
    <property type="match status" value="1"/>
</dbReference>